<accession>A0A4Y2ALZ0</accession>
<evidence type="ECO:0000313" key="1">
    <source>
        <dbReference type="EMBL" id="GBL80235.1"/>
    </source>
</evidence>
<name>A0A4Y2ALZ0_ARAVE</name>
<protein>
    <submittedName>
        <fullName evidence="1">Uncharacterized protein</fullName>
    </submittedName>
</protein>
<dbReference type="Proteomes" id="UP000499080">
    <property type="component" value="Unassembled WGS sequence"/>
</dbReference>
<keyword evidence="2" id="KW-1185">Reference proteome</keyword>
<evidence type="ECO:0000313" key="2">
    <source>
        <dbReference type="Proteomes" id="UP000499080"/>
    </source>
</evidence>
<dbReference type="AlphaFoldDB" id="A0A4Y2ALZ0"/>
<sequence length="118" mass="13614">MEACSSSNTCQCINLVCPIRRRVKRVSPFRLLKEGQFCIKPVIHDRPTPCRWRSATSHDSIVQPIYLGRSFKASSMDHSDPLYFRPPPVPISYRARKSHFLSITYLHRPHFSIYGPAV</sequence>
<proteinExistence type="predicted"/>
<comment type="caution">
    <text evidence="1">The sequence shown here is derived from an EMBL/GenBank/DDBJ whole genome shotgun (WGS) entry which is preliminary data.</text>
</comment>
<dbReference type="EMBL" id="BGPR01000020">
    <property type="protein sequence ID" value="GBL80235.1"/>
    <property type="molecule type" value="Genomic_DNA"/>
</dbReference>
<organism evidence="1 2">
    <name type="scientific">Araneus ventricosus</name>
    <name type="common">Orbweaver spider</name>
    <name type="synonym">Epeira ventricosa</name>
    <dbReference type="NCBI Taxonomy" id="182803"/>
    <lineage>
        <taxon>Eukaryota</taxon>
        <taxon>Metazoa</taxon>
        <taxon>Ecdysozoa</taxon>
        <taxon>Arthropoda</taxon>
        <taxon>Chelicerata</taxon>
        <taxon>Arachnida</taxon>
        <taxon>Araneae</taxon>
        <taxon>Araneomorphae</taxon>
        <taxon>Entelegynae</taxon>
        <taxon>Araneoidea</taxon>
        <taxon>Araneidae</taxon>
        <taxon>Araneus</taxon>
    </lineage>
</organism>
<gene>
    <name evidence="1" type="ORF">AVEN_29204_1</name>
</gene>
<reference evidence="1 2" key="1">
    <citation type="journal article" date="2019" name="Sci. Rep.">
        <title>Orb-weaving spider Araneus ventricosus genome elucidates the spidroin gene catalogue.</title>
        <authorList>
            <person name="Kono N."/>
            <person name="Nakamura H."/>
            <person name="Ohtoshi R."/>
            <person name="Moran D.A.P."/>
            <person name="Shinohara A."/>
            <person name="Yoshida Y."/>
            <person name="Fujiwara M."/>
            <person name="Mori M."/>
            <person name="Tomita M."/>
            <person name="Arakawa K."/>
        </authorList>
    </citation>
    <scope>NUCLEOTIDE SEQUENCE [LARGE SCALE GENOMIC DNA]</scope>
</reference>